<proteinExistence type="predicted"/>
<dbReference type="RefSeq" id="WP_126628544.1">
    <property type="nucleotide sequence ID" value="NZ_BIFT01000001.1"/>
</dbReference>
<name>A0A402BAG1_9CHLR</name>
<protein>
    <submittedName>
        <fullName evidence="1">Uncharacterized protein</fullName>
    </submittedName>
</protein>
<dbReference type="Gene3D" id="3.40.720.10">
    <property type="entry name" value="Alkaline Phosphatase, subunit A"/>
    <property type="match status" value="1"/>
</dbReference>
<evidence type="ECO:0000313" key="2">
    <source>
        <dbReference type="Proteomes" id="UP000287171"/>
    </source>
</evidence>
<keyword evidence="2" id="KW-1185">Reference proteome</keyword>
<sequence>MKKYWGIALIVATVLAISLTSIPFIQNNVRASSNDDHNNKHHVLLLSIDGFHAQDLARYVRLNPTSALAKLSKMGVTYTNTSTSKPSDSLSGKQCTAWIAGTGNTG</sequence>
<gene>
    <name evidence="1" type="ORF">KDA_37930</name>
</gene>
<dbReference type="EMBL" id="BIFT01000001">
    <property type="protein sequence ID" value="GCE28309.1"/>
    <property type="molecule type" value="Genomic_DNA"/>
</dbReference>
<accession>A0A402BAG1</accession>
<dbReference type="OrthoDB" id="8355658at2"/>
<dbReference type="SUPFAM" id="SSF53649">
    <property type="entry name" value="Alkaline phosphatase-like"/>
    <property type="match status" value="1"/>
</dbReference>
<dbReference type="InterPro" id="IPR017850">
    <property type="entry name" value="Alkaline_phosphatase_core_sf"/>
</dbReference>
<dbReference type="Proteomes" id="UP000287171">
    <property type="component" value="Unassembled WGS sequence"/>
</dbReference>
<reference evidence="2" key="1">
    <citation type="submission" date="2018-12" db="EMBL/GenBank/DDBJ databases">
        <title>Tengunoibacter tsumagoiensis gen. nov., sp. nov., Dictyobacter kobayashii sp. nov., D. alpinus sp. nov., and D. joshuensis sp. nov. and description of Dictyobacteraceae fam. nov. within the order Ktedonobacterales isolated from Tengu-no-mugimeshi.</title>
        <authorList>
            <person name="Wang C.M."/>
            <person name="Zheng Y."/>
            <person name="Sakai Y."/>
            <person name="Toyoda A."/>
            <person name="Minakuchi Y."/>
            <person name="Abe K."/>
            <person name="Yokota A."/>
            <person name="Yabe S."/>
        </authorList>
    </citation>
    <scope>NUCLEOTIDE SEQUENCE [LARGE SCALE GENOMIC DNA]</scope>
    <source>
        <strain evidence="2">Uno16</strain>
    </source>
</reference>
<evidence type="ECO:0000313" key="1">
    <source>
        <dbReference type="EMBL" id="GCE28309.1"/>
    </source>
</evidence>
<organism evidence="1 2">
    <name type="scientific">Dictyobacter alpinus</name>
    <dbReference type="NCBI Taxonomy" id="2014873"/>
    <lineage>
        <taxon>Bacteria</taxon>
        <taxon>Bacillati</taxon>
        <taxon>Chloroflexota</taxon>
        <taxon>Ktedonobacteria</taxon>
        <taxon>Ktedonobacterales</taxon>
        <taxon>Dictyobacteraceae</taxon>
        <taxon>Dictyobacter</taxon>
    </lineage>
</organism>
<dbReference type="AlphaFoldDB" id="A0A402BAG1"/>
<comment type="caution">
    <text evidence="1">The sequence shown here is derived from an EMBL/GenBank/DDBJ whole genome shotgun (WGS) entry which is preliminary data.</text>
</comment>